<comment type="similarity">
    <text evidence="1">Belongs to the ice-binding protein family.</text>
</comment>
<dbReference type="OrthoDB" id="10264374at2759"/>
<dbReference type="InterPro" id="IPR021884">
    <property type="entry name" value="Ice-bd_prot"/>
</dbReference>
<evidence type="ECO:0000256" key="1">
    <source>
        <dbReference type="ARBA" id="ARBA00005445"/>
    </source>
</evidence>
<name>A0A1E7FQG7_9STRA</name>
<evidence type="ECO:0000313" key="5">
    <source>
        <dbReference type="Proteomes" id="UP000095751"/>
    </source>
</evidence>
<proteinExistence type="inferred from homology"/>
<dbReference type="Proteomes" id="UP000095751">
    <property type="component" value="Unassembled WGS sequence"/>
</dbReference>
<evidence type="ECO:0008006" key="6">
    <source>
        <dbReference type="Google" id="ProtNLM"/>
    </source>
</evidence>
<dbReference type="AlphaFoldDB" id="A0A1E7FQG7"/>
<feature type="signal peptide" evidence="3">
    <location>
        <begin position="1"/>
        <end position="19"/>
    </location>
</feature>
<keyword evidence="5" id="KW-1185">Reference proteome</keyword>
<dbReference type="Pfam" id="PF11999">
    <property type="entry name" value="Ice_binding"/>
    <property type="match status" value="1"/>
</dbReference>
<keyword evidence="2 3" id="KW-0732">Signal</keyword>
<dbReference type="InParanoid" id="A0A1E7FQG7"/>
<evidence type="ECO:0000256" key="2">
    <source>
        <dbReference type="ARBA" id="ARBA00022729"/>
    </source>
</evidence>
<dbReference type="KEGG" id="fcy:FRACYDRAFT_224475"/>
<sequence length="238" mass="24121">MKLNLFFLSAAAMVNAAYGTDTVDLGSDAGGFVVLAKTGISTVPQSLITGNIAASPIASTAITGFTLIIDSSNMFSTSTQVTGNVYAPDYTGGSDLITVISQMETAYDDAASRDTSASVADSNLGGQTLESGVYTFDVDVSISGGDLTFSGSATDVFIIQTSKNVIQAAATNVILAGGAKAENIFWSVAGTVNVGAGSHLEGIILAKTGVTFITGSSLNGRVFSQTAVTLQMAVITQP</sequence>
<evidence type="ECO:0000256" key="3">
    <source>
        <dbReference type="SAM" id="SignalP"/>
    </source>
</evidence>
<evidence type="ECO:0000313" key="4">
    <source>
        <dbReference type="EMBL" id="OEU20396.1"/>
    </source>
</evidence>
<dbReference type="EMBL" id="KV784355">
    <property type="protein sequence ID" value="OEU20396.1"/>
    <property type="molecule type" value="Genomic_DNA"/>
</dbReference>
<organism evidence="4 5">
    <name type="scientific">Fragilariopsis cylindrus CCMP1102</name>
    <dbReference type="NCBI Taxonomy" id="635003"/>
    <lineage>
        <taxon>Eukaryota</taxon>
        <taxon>Sar</taxon>
        <taxon>Stramenopiles</taxon>
        <taxon>Ochrophyta</taxon>
        <taxon>Bacillariophyta</taxon>
        <taxon>Bacillariophyceae</taxon>
        <taxon>Bacillariophycidae</taxon>
        <taxon>Bacillariales</taxon>
        <taxon>Bacillariaceae</taxon>
        <taxon>Fragilariopsis</taxon>
    </lineage>
</organism>
<feature type="chain" id="PRO_5009193417" description="Antifreeze protein" evidence="3">
    <location>
        <begin position="20"/>
        <end position="238"/>
    </location>
</feature>
<reference evidence="4 5" key="1">
    <citation type="submission" date="2016-09" db="EMBL/GenBank/DDBJ databases">
        <title>Extensive genetic diversity and differential bi-allelic expression allows diatom success in the polar Southern Ocean.</title>
        <authorList>
            <consortium name="DOE Joint Genome Institute"/>
            <person name="Mock T."/>
            <person name="Otillar R.P."/>
            <person name="Strauss J."/>
            <person name="Dupont C."/>
            <person name="Frickenhaus S."/>
            <person name="Maumus F."/>
            <person name="Mcmullan M."/>
            <person name="Sanges R."/>
            <person name="Schmutz J."/>
            <person name="Toseland A."/>
            <person name="Valas R."/>
            <person name="Veluchamy A."/>
            <person name="Ward B.J."/>
            <person name="Allen A."/>
            <person name="Barry K."/>
            <person name="Falciatore A."/>
            <person name="Ferrante M."/>
            <person name="Fortunato A.E."/>
            <person name="Gloeckner G."/>
            <person name="Gruber A."/>
            <person name="Hipkin R."/>
            <person name="Janech M."/>
            <person name="Kroth P."/>
            <person name="Leese F."/>
            <person name="Lindquist E."/>
            <person name="Lyon B.R."/>
            <person name="Martin J."/>
            <person name="Mayer C."/>
            <person name="Parker M."/>
            <person name="Quesneville H."/>
            <person name="Raymond J."/>
            <person name="Uhlig C."/>
            <person name="Valentin K.U."/>
            <person name="Worden A.Z."/>
            <person name="Armbrust E.V."/>
            <person name="Bowler C."/>
            <person name="Green B."/>
            <person name="Moulton V."/>
            <person name="Van Oosterhout C."/>
            <person name="Grigoriev I."/>
        </authorList>
    </citation>
    <scope>NUCLEOTIDE SEQUENCE [LARGE SCALE GENOMIC DNA]</scope>
    <source>
        <strain evidence="4 5">CCMP1102</strain>
    </source>
</reference>
<accession>A0A1E7FQG7</accession>
<gene>
    <name evidence="4" type="ORF">FRACYDRAFT_224475</name>
</gene>
<protein>
    <recommendedName>
        <fullName evidence="6">Antifreeze protein</fullName>
    </recommendedName>
</protein>